<dbReference type="Pfam" id="PF18962">
    <property type="entry name" value="Por_Secre_tail"/>
    <property type="match status" value="1"/>
</dbReference>
<dbReference type="RefSeq" id="WP_172174966.1">
    <property type="nucleotide sequence ID" value="NZ_CASGIA010000035.1"/>
</dbReference>
<protein>
    <submittedName>
        <fullName evidence="3">T9SS type A sorting domain-containing protein</fullName>
    </submittedName>
</protein>
<dbReference type="NCBIfam" id="TIGR04183">
    <property type="entry name" value="Por_Secre_tail"/>
    <property type="match status" value="1"/>
</dbReference>
<feature type="chain" id="PRO_5046207360" evidence="1">
    <location>
        <begin position="22"/>
        <end position="164"/>
    </location>
</feature>
<comment type="caution">
    <text evidence="3">The sequence shown here is derived from an EMBL/GenBank/DDBJ whole genome shotgun (WGS) entry which is preliminary data.</text>
</comment>
<evidence type="ECO:0000313" key="4">
    <source>
        <dbReference type="Proteomes" id="UP001193734"/>
    </source>
</evidence>
<gene>
    <name evidence="3" type="ORF">HPS55_08820</name>
</gene>
<sequence>MRKKYTLLILLLAGTSMAAMAQNGGRSINVLYLDGSDHVMSMSDVERIEIGNDDINVVSKNGATKKHKKSDINGIWLNGTTSGICNRVRHDGDITLTVTGENITITGASPKANVSLYNTAGRSIVKSVCSDGRAIIGISNLHAGTYIVKVDGMTQKFIKKQTSN</sequence>
<accession>A0ABX2AV36</accession>
<dbReference type="EMBL" id="JABKKE010000013">
    <property type="protein sequence ID" value="NPE14426.1"/>
    <property type="molecule type" value="Genomic_DNA"/>
</dbReference>
<reference evidence="3 4" key="1">
    <citation type="submission" date="2020-05" db="EMBL/GenBank/DDBJ databases">
        <title>Distinct polysaccharide utilization as determinants for interspecies competition between intestinal Prevotella spp.</title>
        <authorList>
            <person name="Galvez E.J.C."/>
            <person name="Iljazovic A."/>
            <person name="Strowig T."/>
        </authorList>
    </citation>
    <scope>NUCLEOTIDE SEQUENCE [LARGE SCALE GENOMIC DNA]</scope>
    <source>
        <strain evidence="3 4">PROD</strain>
    </source>
</reference>
<dbReference type="GeneID" id="82157869"/>
<feature type="domain" description="Secretion system C-terminal sorting" evidence="2">
    <location>
        <begin position="101"/>
        <end position="160"/>
    </location>
</feature>
<name>A0ABX2AV36_9BACT</name>
<dbReference type="Proteomes" id="UP001193734">
    <property type="component" value="Unassembled WGS sequence"/>
</dbReference>
<feature type="signal peptide" evidence="1">
    <location>
        <begin position="1"/>
        <end position="21"/>
    </location>
</feature>
<evidence type="ECO:0000259" key="2">
    <source>
        <dbReference type="Pfam" id="PF18962"/>
    </source>
</evidence>
<evidence type="ECO:0000256" key="1">
    <source>
        <dbReference type="SAM" id="SignalP"/>
    </source>
</evidence>
<keyword evidence="4" id="KW-1185">Reference proteome</keyword>
<keyword evidence="1" id="KW-0732">Signal</keyword>
<organism evidence="3 4">
    <name type="scientific">Xylanibacter rodentium</name>
    <dbReference type="NCBI Taxonomy" id="2736289"/>
    <lineage>
        <taxon>Bacteria</taxon>
        <taxon>Pseudomonadati</taxon>
        <taxon>Bacteroidota</taxon>
        <taxon>Bacteroidia</taxon>
        <taxon>Bacteroidales</taxon>
        <taxon>Prevotellaceae</taxon>
        <taxon>Xylanibacter</taxon>
    </lineage>
</organism>
<evidence type="ECO:0000313" key="3">
    <source>
        <dbReference type="EMBL" id="NPE14426.1"/>
    </source>
</evidence>
<dbReference type="InterPro" id="IPR026444">
    <property type="entry name" value="Secre_tail"/>
</dbReference>
<proteinExistence type="predicted"/>